<evidence type="ECO:0000313" key="2">
    <source>
        <dbReference type="Proteomes" id="UP000175989"/>
    </source>
</evidence>
<reference evidence="2" key="1">
    <citation type="journal article" date="2016" name="Front. Microbiol.">
        <title>Molecular Keys to the Janthinobacterium and Duganella spp. Interaction with the Plant Pathogen Fusarium graminearum.</title>
        <authorList>
            <person name="Haack F.S."/>
            <person name="Poehlein A."/>
            <person name="Kroger C."/>
            <person name="Voigt C.A."/>
            <person name="Piepenbring M."/>
            <person name="Bode H.B."/>
            <person name="Daniel R."/>
            <person name="Schafer W."/>
            <person name="Streit W.R."/>
        </authorList>
    </citation>
    <scope>NUCLEOTIDE SEQUENCE [LARGE SCALE GENOMIC DNA]</scope>
    <source>
        <strain evidence="2">T54</strain>
    </source>
</reference>
<accession>A0A1E7W627</accession>
<comment type="caution">
    <text evidence="1">The sequence shown here is derived from an EMBL/GenBank/DDBJ whole genome shotgun (WGS) entry which is preliminary data.</text>
</comment>
<dbReference type="EMBL" id="LROM01000152">
    <property type="protein sequence ID" value="OEZ91433.1"/>
    <property type="molecule type" value="Genomic_DNA"/>
</dbReference>
<protein>
    <submittedName>
        <fullName evidence="1">Uncharacterized protein</fullName>
    </submittedName>
</protein>
<organism evidence="1 2">
    <name type="scientific">Duganella phyllosphaerae</name>
    <dbReference type="NCBI Taxonomy" id="762836"/>
    <lineage>
        <taxon>Bacteria</taxon>
        <taxon>Pseudomonadati</taxon>
        <taxon>Pseudomonadota</taxon>
        <taxon>Betaproteobacteria</taxon>
        <taxon>Burkholderiales</taxon>
        <taxon>Oxalobacteraceae</taxon>
        <taxon>Telluria group</taxon>
        <taxon>Duganella</taxon>
    </lineage>
</organism>
<dbReference type="Proteomes" id="UP000175989">
    <property type="component" value="Unassembled WGS sequence"/>
</dbReference>
<keyword evidence="2" id="KW-1185">Reference proteome</keyword>
<dbReference type="AlphaFoldDB" id="A0A1E7W627"/>
<sequence>MPIPSSLTTSRALTASAVSVTWVAVLPKRAAFDSRLLSTWVRRLSSPSTHTACGRLLDTGWSATAATAWRTTSARLSGCTSICNLPEMMRETSSRSSTRRRR</sequence>
<gene>
    <name evidence="1" type="ORF">DUPY_50450</name>
</gene>
<name>A0A1E7W627_9BURK</name>
<proteinExistence type="predicted"/>
<evidence type="ECO:0000313" key="1">
    <source>
        <dbReference type="EMBL" id="OEZ91433.1"/>
    </source>
</evidence>